<sequence>MGRLEPSCCSAGSQEWELQPGLKRLTCICLRMLMCLGDVSGSWEGGSGASSWAQRQQRLPGGRGRPFSGLQGWLTLGTRRWQALEAAAACVGGRALNSREQATCTGCMDLQTSLLSTGPNASNISDGQDNLTLAGSPPRKGSVSYINIIMPSVFGTICLLGIVGNSTVIFAVVKKSKLHWCSNVPDIFIINLSVVDLLFLLGMPFMIHQLMGNGVWHFGETMCTLITAMDANSQFTSTYILTAMAIDRYLATVHPISSTKFRKPSMATLVICLLWALSFISITPVWLYARLIPFPGGAVGCGIRLPNPDTDLYWFTLYQFFLAFALPFVVITAAYVKILQRMTSSVAPASQRSIRLRTKRVTRTAIAICLVFFVCWAPYYVLQLTQLSISRPTLTFVYLYNAAISLGYANSCLNPFVYIVLCETFRKRLVLSVKPAAQGQLRTVSNAQTADEDRTESKGT</sequence>
<feature type="domain" description="G-protein coupled receptors family 1 profile" evidence="18">
    <location>
        <begin position="164"/>
        <end position="418"/>
    </location>
</feature>
<feature type="transmembrane region" description="Helical" evidence="17">
    <location>
        <begin position="361"/>
        <end position="379"/>
    </location>
</feature>
<evidence type="ECO:0000256" key="4">
    <source>
        <dbReference type="ARBA" id="ARBA00022475"/>
    </source>
</evidence>
<dbReference type="AlphaFoldDB" id="A0A1U7Q9I6"/>
<accession>A0A1U7Q9I6</accession>
<dbReference type="GeneID" id="101837220"/>
<dbReference type="InterPro" id="IPR004047">
    <property type="entry name" value="MCHR1"/>
</dbReference>
<keyword evidence="8 17" id="KW-0472">Membrane</keyword>
<dbReference type="CTD" id="2847"/>
<feature type="transmembrane region" description="Helical" evidence="17">
    <location>
        <begin position="148"/>
        <end position="172"/>
    </location>
</feature>
<dbReference type="PANTHER" id="PTHR24229">
    <property type="entry name" value="NEUROPEPTIDES RECEPTOR"/>
    <property type="match status" value="1"/>
</dbReference>
<dbReference type="InterPro" id="IPR000276">
    <property type="entry name" value="GPCR_Rhodpsn"/>
</dbReference>
<keyword evidence="6 17" id="KW-1133">Transmembrane helix</keyword>
<evidence type="ECO:0000256" key="17">
    <source>
        <dbReference type="SAM" id="Phobius"/>
    </source>
</evidence>
<dbReference type="GO" id="GO:0042923">
    <property type="term" value="F:neuropeptide binding"/>
    <property type="evidence" value="ECO:0007669"/>
    <property type="project" value="TreeGrafter"/>
</dbReference>
<evidence type="ECO:0000256" key="14">
    <source>
        <dbReference type="ARBA" id="ARBA00033115"/>
    </source>
</evidence>
<evidence type="ECO:0000256" key="12">
    <source>
        <dbReference type="ARBA" id="ARBA00023224"/>
    </source>
</evidence>
<evidence type="ECO:0000256" key="9">
    <source>
        <dbReference type="ARBA" id="ARBA00023157"/>
    </source>
</evidence>
<dbReference type="GO" id="GO:0030273">
    <property type="term" value="F:melanin-concentrating hormone receptor activity"/>
    <property type="evidence" value="ECO:0007669"/>
    <property type="project" value="InterPro"/>
</dbReference>
<dbReference type="PANTHER" id="PTHR24229:SF91">
    <property type="entry name" value="MELANIN-CONCENTRATING HORMONE RECEPTOR 1"/>
    <property type="match status" value="1"/>
</dbReference>
<dbReference type="OrthoDB" id="6076970at2759"/>
<comment type="subunit">
    <text evidence="2">Interacts with NCDN.</text>
</comment>
<evidence type="ECO:0000256" key="1">
    <source>
        <dbReference type="ARBA" id="ARBA00004651"/>
    </source>
</evidence>
<keyword evidence="19" id="KW-1185">Reference proteome</keyword>
<keyword evidence="4" id="KW-1003">Cell membrane</keyword>
<dbReference type="PRINTS" id="PR01507">
    <property type="entry name" value="MCH1RECEPTOR"/>
</dbReference>
<evidence type="ECO:0000256" key="5">
    <source>
        <dbReference type="ARBA" id="ARBA00022692"/>
    </source>
</evidence>
<evidence type="ECO:0000256" key="8">
    <source>
        <dbReference type="ARBA" id="ARBA00023136"/>
    </source>
</evidence>
<dbReference type="Pfam" id="PF00001">
    <property type="entry name" value="7tm_1"/>
    <property type="match status" value="1"/>
</dbReference>
<dbReference type="SMART" id="SM01381">
    <property type="entry name" value="7TM_GPCR_Srsx"/>
    <property type="match status" value="1"/>
</dbReference>
<dbReference type="PRINTS" id="PR01783">
    <property type="entry name" value="MCHRECEPTOR"/>
</dbReference>
<dbReference type="CDD" id="cd15338">
    <property type="entry name" value="7tmA_MCHR1"/>
    <property type="match status" value="1"/>
</dbReference>
<evidence type="ECO:0000259" key="18">
    <source>
        <dbReference type="PROSITE" id="PS50262"/>
    </source>
</evidence>
<evidence type="ECO:0000313" key="20">
    <source>
        <dbReference type="RefSeq" id="XP_005067067.3"/>
    </source>
</evidence>
<feature type="transmembrane region" description="Helical" evidence="17">
    <location>
        <begin position="187"/>
        <end position="207"/>
    </location>
</feature>
<evidence type="ECO:0000256" key="10">
    <source>
        <dbReference type="ARBA" id="ARBA00023170"/>
    </source>
</evidence>
<evidence type="ECO:0000256" key="6">
    <source>
        <dbReference type="ARBA" id="ARBA00022989"/>
    </source>
</evidence>
<feature type="transmembrane region" description="Helical" evidence="17">
    <location>
        <begin position="266"/>
        <end position="289"/>
    </location>
</feature>
<dbReference type="SUPFAM" id="SSF81321">
    <property type="entry name" value="Family A G protein-coupled receptor-like"/>
    <property type="match status" value="1"/>
</dbReference>
<dbReference type="GO" id="GO:0005886">
    <property type="term" value="C:plasma membrane"/>
    <property type="evidence" value="ECO:0007669"/>
    <property type="project" value="UniProtKB-SubCell"/>
</dbReference>
<dbReference type="KEGG" id="maua:101837220"/>
<organism evidence="19 20">
    <name type="scientific">Mesocricetus auratus</name>
    <name type="common">Golden hamster</name>
    <dbReference type="NCBI Taxonomy" id="10036"/>
    <lineage>
        <taxon>Eukaryota</taxon>
        <taxon>Metazoa</taxon>
        <taxon>Chordata</taxon>
        <taxon>Craniata</taxon>
        <taxon>Vertebrata</taxon>
        <taxon>Euteleostomi</taxon>
        <taxon>Mammalia</taxon>
        <taxon>Eutheria</taxon>
        <taxon>Euarchontoglires</taxon>
        <taxon>Glires</taxon>
        <taxon>Rodentia</taxon>
        <taxon>Myomorpha</taxon>
        <taxon>Muroidea</taxon>
        <taxon>Cricetidae</taxon>
        <taxon>Cricetinae</taxon>
        <taxon>Mesocricetus</taxon>
    </lineage>
</organism>
<dbReference type="RefSeq" id="XP_005067067.3">
    <property type="nucleotide sequence ID" value="XM_005067010.4"/>
</dbReference>
<comment type="subcellular location">
    <subcellularLocation>
        <location evidence="1">Cell membrane</location>
        <topology evidence="1">Multi-pass membrane protein</topology>
    </subcellularLocation>
</comment>
<keyword evidence="11" id="KW-0325">Glycoprotein</keyword>
<reference evidence="20" key="1">
    <citation type="submission" date="2025-08" db="UniProtKB">
        <authorList>
            <consortium name="RefSeq"/>
        </authorList>
    </citation>
    <scope>IDENTIFICATION</scope>
    <source>
        <tissue evidence="20">Liver</tissue>
    </source>
</reference>
<dbReference type="PROSITE" id="PS50262">
    <property type="entry name" value="G_PROTEIN_RECEP_F1_2"/>
    <property type="match status" value="1"/>
</dbReference>
<dbReference type="InterPro" id="IPR017452">
    <property type="entry name" value="GPCR_Rhodpsn_7TM"/>
</dbReference>
<keyword evidence="5 17" id="KW-0812">Transmembrane</keyword>
<evidence type="ECO:0000256" key="11">
    <source>
        <dbReference type="ARBA" id="ARBA00023180"/>
    </source>
</evidence>
<keyword evidence="12" id="KW-0807">Transducer</keyword>
<gene>
    <name evidence="20" type="primary">Mchr1</name>
</gene>
<protein>
    <recommendedName>
        <fullName evidence="3">Melanin-concentrating hormone receptor 1</fullName>
    </recommendedName>
    <alternativeName>
        <fullName evidence="14">G-protein coupled receptor 24</fullName>
    </alternativeName>
    <alternativeName>
        <fullName evidence="13">MCH-1R</fullName>
    </alternativeName>
    <alternativeName>
        <fullName evidence="16">SLC-1</fullName>
    </alternativeName>
    <alternativeName>
        <fullName evidence="15">Somatostatin receptor-like protein</fullName>
    </alternativeName>
</protein>
<dbReference type="STRING" id="10036.ENSMAUP00000025363"/>
<dbReference type="Gene3D" id="1.20.1070.10">
    <property type="entry name" value="Rhodopsin 7-helix transmembrane proteins"/>
    <property type="match status" value="1"/>
</dbReference>
<dbReference type="PRINTS" id="PR00237">
    <property type="entry name" value="GPCRRHODOPSN"/>
</dbReference>
<evidence type="ECO:0000256" key="16">
    <source>
        <dbReference type="ARBA" id="ARBA00084008"/>
    </source>
</evidence>
<name>A0A1U7Q9I6_MESAU</name>
<keyword evidence="7" id="KW-0297">G-protein coupled receptor</keyword>
<evidence type="ECO:0000256" key="7">
    <source>
        <dbReference type="ARBA" id="ARBA00023040"/>
    </source>
</evidence>
<evidence type="ECO:0000256" key="13">
    <source>
        <dbReference type="ARBA" id="ARBA00032830"/>
    </source>
</evidence>
<dbReference type="InterPro" id="IPR008361">
    <property type="entry name" value="MCH_rcpt"/>
</dbReference>
<keyword evidence="10 20" id="KW-0675">Receptor</keyword>
<proteinExistence type="predicted"/>
<feature type="transmembrane region" description="Helical" evidence="17">
    <location>
        <begin position="312"/>
        <end position="336"/>
    </location>
</feature>
<dbReference type="Proteomes" id="UP000886700">
    <property type="component" value="Unplaced"/>
</dbReference>
<feature type="transmembrane region" description="Helical" evidence="17">
    <location>
        <begin position="399"/>
        <end position="421"/>
    </location>
</feature>
<dbReference type="FunFam" id="1.20.1070.10:FF:000115">
    <property type="entry name" value="Melanin-concentrating hormone receptor 1"/>
    <property type="match status" value="1"/>
</dbReference>
<evidence type="ECO:0000256" key="2">
    <source>
        <dbReference type="ARBA" id="ARBA00011509"/>
    </source>
</evidence>
<evidence type="ECO:0000313" key="19">
    <source>
        <dbReference type="Proteomes" id="UP000886700"/>
    </source>
</evidence>
<dbReference type="eggNOG" id="KOG3656">
    <property type="taxonomic scope" value="Eukaryota"/>
</dbReference>
<evidence type="ECO:0000256" key="15">
    <source>
        <dbReference type="ARBA" id="ARBA00076365"/>
    </source>
</evidence>
<dbReference type="GO" id="GO:0043005">
    <property type="term" value="C:neuron projection"/>
    <property type="evidence" value="ECO:0007669"/>
    <property type="project" value="TreeGrafter"/>
</dbReference>
<keyword evidence="9" id="KW-1015">Disulfide bond</keyword>
<evidence type="ECO:0000256" key="3">
    <source>
        <dbReference type="ARBA" id="ARBA00022022"/>
    </source>
</evidence>
<dbReference type="GO" id="GO:0007218">
    <property type="term" value="P:neuropeptide signaling pathway"/>
    <property type="evidence" value="ECO:0007669"/>
    <property type="project" value="InterPro"/>
</dbReference>